<evidence type="ECO:0000256" key="1">
    <source>
        <dbReference type="ARBA" id="ARBA00004141"/>
    </source>
</evidence>
<comment type="caution">
    <text evidence="9">The sequence shown here is derived from an EMBL/GenBank/DDBJ whole genome shotgun (WGS) entry which is preliminary data.</text>
</comment>
<feature type="transmembrane region" description="Helical" evidence="7">
    <location>
        <begin position="255"/>
        <end position="273"/>
    </location>
</feature>
<evidence type="ECO:0000256" key="5">
    <source>
        <dbReference type="ARBA" id="ARBA00022989"/>
    </source>
</evidence>
<proteinExistence type="inferred from homology"/>
<dbReference type="InterPro" id="IPR035952">
    <property type="entry name" value="Rhomboid-like_sf"/>
</dbReference>
<evidence type="ECO:0000256" key="7">
    <source>
        <dbReference type="SAM" id="Phobius"/>
    </source>
</evidence>
<organism evidence="9 10">
    <name type="scientific">Leucobacter tardus</name>
    <dbReference type="NCBI Taxonomy" id="501483"/>
    <lineage>
        <taxon>Bacteria</taxon>
        <taxon>Bacillati</taxon>
        <taxon>Actinomycetota</taxon>
        <taxon>Actinomycetes</taxon>
        <taxon>Micrococcales</taxon>
        <taxon>Microbacteriaceae</taxon>
        <taxon>Leucobacter</taxon>
    </lineage>
</organism>
<dbReference type="AlphaFoldDB" id="A0A939TIZ7"/>
<feature type="transmembrane region" description="Helical" evidence="7">
    <location>
        <begin position="285"/>
        <end position="305"/>
    </location>
</feature>
<evidence type="ECO:0000256" key="3">
    <source>
        <dbReference type="ARBA" id="ARBA00022692"/>
    </source>
</evidence>
<feature type="transmembrane region" description="Helical" evidence="7">
    <location>
        <begin position="88"/>
        <end position="106"/>
    </location>
</feature>
<evidence type="ECO:0000256" key="4">
    <source>
        <dbReference type="ARBA" id="ARBA00022801"/>
    </source>
</evidence>
<keyword evidence="5 7" id="KW-1133">Transmembrane helix</keyword>
<feature type="domain" description="Peptidase S54 rhomboid" evidence="8">
    <location>
        <begin position="135"/>
        <end position="271"/>
    </location>
</feature>
<keyword evidence="10" id="KW-1185">Reference proteome</keyword>
<feature type="transmembrane region" description="Helical" evidence="7">
    <location>
        <begin position="143"/>
        <end position="165"/>
    </location>
</feature>
<protein>
    <submittedName>
        <fullName evidence="9">Rhomboid family intramembrane serine protease</fullName>
    </submittedName>
</protein>
<dbReference type="RefSeq" id="WP_208236248.1">
    <property type="nucleotide sequence ID" value="NZ_BAAAQU010000001.1"/>
</dbReference>
<feature type="transmembrane region" description="Helical" evidence="7">
    <location>
        <begin position="203"/>
        <end position="225"/>
    </location>
</feature>
<dbReference type="GO" id="GO:0004252">
    <property type="term" value="F:serine-type endopeptidase activity"/>
    <property type="evidence" value="ECO:0007669"/>
    <property type="project" value="InterPro"/>
</dbReference>
<keyword evidence="9" id="KW-0645">Protease</keyword>
<dbReference type="Gene3D" id="1.20.1540.10">
    <property type="entry name" value="Rhomboid-like"/>
    <property type="match status" value="1"/>
</dbReference>
<keyword evidence="6 7" id="KW-0472">Membrane</keyword>
<dbReference type="Pfam" id="PF01694">
    <property type="entry name" value="Rhomboid"/>
    <property type="match status" value="1"/>
</dbReference>
<feature type="transmembrane region" description="Helical" evidence="7">
    <location>
        <begin position="177"/>
        <end position="197"/>
    </location>
</feature>
<evidence type="ECO:0000256" key="6">
    <source>
        <dbReference type="ARBA" id="ARBA00023136"/>
    </source>
</evidence>
<dbReference type="Proteomes" id="UP000668403">
    <property type="component" value="Unassembled WGS sequence"/>
</dbReference>
<evidence type="ECO:0000259" key="8">
    <source>
        <dbReference type="Pfam" id="PF01694"/>
    </source>
</evidence>
<feature type="transmembrane region" description="Helical" evidence="7">
    <location>
        <begin position="232"/>
        <end position="249"/>
    </location>
</feature>
<evidence type="ECO:0000313" key="10">
    <source>
        <dbReference type="Proteomes" id="UP000668403"/>
    </source>
</evidence>
<dbReference type="PANTHER" id="PTHR43731">
    <property type="entry name" value="RHOMBOID PROTEASE"/>
    <property type="match status" value="1"/>
</dbReference>
<dbReference type="GO" id="GO:0006508">
    <property type="term" value="P:proteolysis"/>
    <property type="evidence" value="ECO:0007669"/>
    <property type="project" value="UniProtKB-KW"/>
</dbReference>
<dbReference type="InterPro" id="IPR050925">
    <property type="entry name" value="Rhomboid_protease_S54"/>
</dbReference>
<dbReference type="PANTHER" id="PTHR43731:SF14">
    <property type="entry name" value="PRESENILIN-ASSOCIATED RHOMBOID-LIKE PROTEIN, MITOCHONDRIAL"/>
    <property type="match status" value="1"/>
</dbReference>
<dbReference type="GO" id="GO:0016020">
    <property type="term" value="C:membrane"/>
    <property type="evidence" value="ECO:0007669"/>
    <property type="project" value="UniProtKB-SubCell"/>
</dbReference>
<sequence>MSSGGSTPQFGERAEYGAEDVCYRHPGVQSFTLCQRCGRTICSDCQTASAVGVLCPECVRATRPGAAQRVGRSARVMSRRASNTDTPIVTYGIMILCALVFVGQLFSDSVTQTLWYAPFYSLPSDLAGAGSTSFEPWRMLTVMFTHSPSFFFHILFNMIALWLFGRNLEHMIGRLQFAVLYVFAGVGGALGVMFWAYVDPASLMTPTVGASGAIFGVLAATLVAFRAANVNITSLAVLITINFVIGLIPGSSISWQAHLGGLIVGALTMQLMVVLRGPRKRGMRIAATVGLGVVLVALSCAYFVALPLPSA</sequence>
<accession>A0A939TIZ7</accession>
<name>A0A939TIZ7_9MICO</name>
<keyword evidence="4" id="KW-0378">Hydrolase</keyword>
<keyword evidence="3 7" id="KW-0812">Transmembrane</keyword>
<comment type="similarity">
    <text evidence="2">Belongs to the peptidase S54 family.</text>
</comment>
<dbReference type="InterPro" id="IPR022764">
    <property type="entry name" value="Peptidase_S54_rhomboid_dom"/>
</dbReference>
<evidence type="ECO:0000313" key="9">
    <source>
        <dbReference type="EMBL" id="MBO2988691.1"/>
    </source>
</evidence>
<gene>
    <name evidence="9" type="ORF">J4H85_01575</name>
</gene>
<dbReference type="SUPFAM" id="SSF144091">
    <property type="entry name" value="Rhomboid-like"/>
    <property type="match status" value="1"/>
</dbReference>
<dbReference type="EMBL" id="JAGFBF010000001">
    <property type="protein sequence ID" value="MBO2988691.1"/>
    <property type="molecule type" value="Genomic_DNA"/>
</dbReference>
<evidence type="ECO:0000256" key="2">
    <source>
        <dbReference type="ARBA" id="ARBA00009045"/>
    </source>
</evidence>
<comment type="subcellular location">
    <subcellularLocation>
        <location evidence="1">Membrane</location>
        <topology evidence="1">Multi-pass membrane protein</topology>
    </subcellularLocation>
</comment>
<reference evidence="9" key="1">
    <citation type="submission" date="2021-03" db="EMBL/GenBank/DDBJ databases">
        <title>Leucobacter chromiisoli sp. nov., isolated from chromium-containing soil of chemical plant.</title>
        <authorList>
            <person name="Xu Z."/>
        </authorList>
    </citation>
    <scope>NUCLEOTIDE SEQUENCE</scope>
    <source>
        <strain evidence="9">K 70/01</strain>
    </source>
</reference>